<feature type="transmembrane region" description="Helical" evidence="1">
    <location>
        <begin position="16"/>
        <end position="36"/>
    </location>
</feature>
<organism evidence="3">
    <name type="scientific">viral metagenome</name>
    <dbReference type="NCBI Taxonomy" id="1070528"/>
    <lineage>
        <taxon>unclassified sequences</taxon>
        <taxon>metagenomes</taxon>
        <taxon>organismal metagenomes</taxon>
    </lineage>
</organism>
<protein>
    <recommendedName>
        <fullName evidence="2">Potassium channel domain-containing protein</fullName>
    </recommendedName>
</protein>
<evidence type="ECO:0000313" key="3">
    <source>
        <dbReference type="EMBL" id="QHT81460.1"/>
    </source>
</evidence>
<dbReference type="AlphaFoldDB" id="A0A6C0HM63"/>
<dbReference type="InterPro" id="IPR013099">
    <property type="entry name" value="K_chnl_dom"/>
</dbReference>
<accession>A0A6C0HM63</accession>
<dbReference type="Gene3D" id="1.10.287.70">
    <property type="match status" value="1"/>
</dbReference>
<sequence length="101" mass="11551">MIALFKALIVPGKQRLIHILINICIIIIFAIIYWSMGTTEHFTFKNNAVENYLTPISALYFAFSNQLTIGYGDIIPHSILSRCISMFQFMCILIYLFLAAI</sequence>
<keyword evidence="1" id="KW-0812">Transmembrane</keyword>
<evidence type="ECO:0000256" key="1">
    <source>
        <dbReference type="SAM" id="Phobius"/>
    </source>
</evidence>
<keyword evidence="1" id="KW-1133">Transmembrane helix</keyword>
<dbReference type="EMBL" id="MN739983">
    <property type="protein sequence ID" value="QHT81460.1"/>
    <property type="molecule type" value="Genomic_DNA"/>
</dbReference>
<evidence type="ECO:0000259" key="2">
    <source>
        <dbReference type="Pfam" id="PF07885"/>
    </source>
</evidence>
<dbReference type="SUPFAM" id="SSF81324">
    <property type="entry name" value="Voltage-gated potassium channels"/>
    <property type="match status" value="1"/>
</dbReference>
<name>A0A6C0HM63_9ZZZZ</name>
<proteinExistence type="predicted"/>
<reference evidence="3" key="1">
    <citation type="journal article" date="2020" name="Nature">
        <title>Giant virus diversity and host interactions through global metagenomics.</title>
        <authorList>
            <person name="Schulz F."/>
            <person name="Roux S."/>
            <person name="Paez-Espino D."/>
            <person name="Jungbluth S."/>
            <person name="Walsh D.A."/>
            <person name="Denef V.J."/>
            <person name="McMahon K.D."/>
            <person name="Konstantinidis K.T."/>
            <person name="Eloe-Fadrosh E.A."/>
            <person name="Kyrpides N.C."/>
            <person name="Woyke T."/>
        </authorList>
    </citation>
    <scope>NUCLEOTIDE SEQUENCE</scope>
    <source>
        <strain evidence="3">GVMAG-M-3300023184-13</strain>
    </source>
</reference>
<dbReference type="Pfam" id="PF07885">
    <property type="entry name" value="Ion_trans_2"/>
    <property type="match status" value="1"/>
</dbReference>
<feature type="domain" description="Potassium channel" evidence="2">
    <location>
        <begin position="24"/>
        <end position="99"/>
    </location>
</feature>
<feature type="transmembrane region" description="Helical" evidence="1">
    <location>
        <begin position="79"/>
        <end position="98"/>
    </location>
</feature>
<keyword evidence="1" id="KW-0472">Membrane</keyword>